<sequence>MEEQQADPPSVNALIEAKVAEAVATALAARDEADRERLAAAEAARLQEVIARAFSGLLTAIDAAGAVEADRQAALAQMFGGLASAVEKAIELERVSYAARPLKVALFDPAGRYCGFSDHRADLTDQLESDPFTRLAWRPEWDDLEQVEIALPSGRGTGVFRLAVPDLADIPGGLEEAASQRFADYPVPDLT</sequence>
<name>A0A290MQR6_CAUVI</name>
<evidence type="ECO:0000313" key="2">
    <source>
        <dbReference type="Proteomes" id="UP000217311"/>
    </source>
</evidence>
<evidence type="ECO:0000313" key="1">
    <source>
        <dbReference type="EMBL" id="ATC34115.1"/>
    </source>
</evidence>
<accession>A0A290MQR6</accession>
<dbReference type="AlphaFoldDB" id="A0A290MQR6"/>
<dbReference type="EMBL" id="CP023315">
    <property type="protein sequence ID" value="ATC34115.1"/>
    <property type="molecule type" value="Genomic_DNA"/>
</dbReference>
<protein>
    <submittedName>
        <fullName evidence="1">Uncharacterized protein</fullName>
    </submittedName>
</protein>
<organism evidence="1 2">
    <name type="scientific">Caulobacter vibrioides</name>
    <name type="common">Caulobacter crescentus</name>
    <dbReference type="NCBI Taxonomy" id="155892"/>
    <lineage>
        <taxon>Bacteria</taxon>
        <taxon>Pseudomonadati</taxon>
        <taxon>Pseudomonadota</taxon>
        <taxon>Alphaproteobacteria</taxon>
        <taxon>Caulobacterales</taxon>
        <taxon>Caulobacteraceae</taxon>
        <taxon>Caulobacter</taxon>
    </lineage>
</organism>
<gene>
    <name evidence="1" type="ORF">CA606_18245</name>
</gene>
<dbReference type="RefSeq" id="WP_096053465.1">
    <property type="nucleotide sequence ID" value="NZ_CP023315.3"/>
</dbReference>
<dbReference type="Proteomes" id="UP000217311">
    <property type="component" value="Chromosome"/>
</dbReference>
<reference evidence="2" key="1">
    <citation type="submission" date="2017-09" db="EMBL/GenBank/DDBJ databases">
        <title>Genome evolution observed in wild isolates of Caulobacter crescentus.</title>
        <authorList>
            <person name="Ely B."/>
            <person name="Wilson K."/>
            <person name="Scott D."/>
        </authorList>
    </citation>
    <scope>NUCLEOTIDE SEQUENCE [LARGE SCALE GENOMIC DNA]</scope>
    <source>
        <strain evidence="2">CB13b1a</strain>
    </source>
</reference>
<proteinExistence type="predicted"/>